<sequence>MRFHTSTVLSLSALAVLALTGCSTGKADSGDPSSSTTVSVHPDGESAPASAPLSSAALAKRLLDESDLGEGYTRTPQRAAQHDGVTVIGCPALENLGSEAAIGGSLDFPHKAKASFTYAGASDSEVAEELYSDAEDKLSRNVGRIFEAMTSCPTYQVLTGSTPVTVTTQTVLVARLGDEQWSQLLTFTTGGRSSIVKQTAVRTGTVVVVVSGSPGLVDAHVRKAVTKATVVRSAG</sequence>
<proteinExistence type="predicted"/>
<evidence type="ECO:0000313" key="4">
    <source>
        <dbReference type="Proteomes" id="UP001139384"/>
    </source>
</evidence>
<organism evidence="3 4">
    <name type="scientific">Streptomyces muensis</name>
    <dbReference type="NCBI Taxonomy" id="1077944"/>
    <lineage>
        <taxon>Bacteria</taxon>
        <taxon>Bacillati</taxon>
        <taxon>Actinomycetota</taxon>
        <taxon>Actinomycetes</taxon>
        <taxon>Kitasatosporales</taxon>
        <taxon>Streptomycetaceae</taxon>
        <taxon>Streptomyces</taxon>
    </lineage>
</organism>
<comment type="caution">
    <text evidence="3">The sequence shown here is derived from an EMBL/GenBank/DDBJ whole genome shotgun (WGS) entry which is preliminary data.</text>
</comment>
<dbReference type="AlphaFoldDB" id="A0A9X1TT89"/>
<dbReference type="RefSeq" id="WP_234763531.1">
    <property type="nucleotide sequence ID" value="NZ_JAKEIP010000059.1"/>
</dbReference>
<evidence type="ECO:0000256" key="1">
    <source>
        <dbReference type="SAM" id="MobiDB-lite"/>
    </source>
</evidence>
<evidence type="ECO:0008006" key="5">
    <source>
        <dbReference type="Google" id="ProtNLM"/>
    </source>
</evidence>
<evidence type="ECO:0000256" key="2">
    <source>
        <dbReference type="SAM" id="SignalP"/>
    </source>
</evidence>
<evidence type="ECO:0000313" key="3">
    <source>
        <dbReference type="EMBL" id="MCF1595228.1"/>
    </source>
</evidence>
<keyword evidence="2" id="KW-0732">Signal</keyword>
<dbReference type="EMBL" id="JAKEIP010000059">
    <property type="protein sequence ID" value="MCF1595228.1"/>
    <property type="molecule type" value="Genomic_DNA"/>
</dbReference>
<feature type="signal peptide" evidence="2">
    <location>
        <begin position="1"/>
        <end position="27"/>
    </location>
</feature>
<name>A0A9X1TT89_STRM4</name>
<accession>A0A9X1TT89</accession>
<dbReference type="Proteomes" id="UP001139384">
    <property type="component" value="Unassembled WGS sequence"/>
</dbReference>
<dbReference type="PROSITE" id="PS51257">
    <property type="entry name" value="PROKAR_LIPOPROTEIN"/>
    <property type="match status" value="1"/>
</dbReference>
<keyword evidence="4" id="KW-1185">Reference proteome</keyword>
<feature type="chain" id="PRO_5040966896" description="Secreted protein" evidence="2">
    <location>
        <begin position="28"/>
        <end position="235"/>
    </location>
</feature>
<feature type="region of interest" description="Disordered" evidence="1">
    <location>
        <begin position="24"/>
        <end position="52"/>
    </location>
</feature>
<protein>
    <recommendedName>
        <fullName evidence="5">Secreted protein</fullName>
    </recommendedName>
</protein>
<reference evidence="3" key="1">
    <citation type="submission" date="2022-01" db="EMBL/GenBank/DDBJ databases">
        <title>Draft Genome Sequences of Seven Type Strains of the Genus Streptomyces.</title>
        <authorList>
            <person name="Aziz S."/>
            <person name="Coretto E."/>
            <person name="Chronakova A."/>
            <person name="Sproer C."/>
            <person name="Huber K."/>
            <person name="Nouioui I."/>
            <person name="Gross H."/>
        </authorList>
    </citation>
    <scope>NUCLEOTIDE SEQUENCE</scope>
    <source>
        <strain evidence="3">DSM 103493</strain>
    </source>
</reference>
<gene>
    <name evidence="3" type="ORF">L0P92_16845</name>
</gene>